<dbReference type="Pfam" id="PF00872">
    <property type="entry name" value="Transposase_mut"/>
    <property type="match status" value="1"/>
</dbReference>
<dbReference type="GO" id="GO:0003677">
    <property type="term" value="F:DNA binding"/>
    <property type="evidence" value="ECO:0007669"/>
    <property type="project" value="UniProtKB-UniRule"/>
</dbReference>
<comment type="caution">
    <text evidence="7">The sequence shown here is derived from an EMBL/GenBank/DDBJ whole genome shotgun (WGS) entry which is preliminary data.</text>
</comment>
<keyword evidence="4 6" id="KW-0238">DNA-binding</keyword>
<evidence type="ECO:0000256" key="5">
    <source>
        <dbReference type="ARBA" id="ARBA00023172"/>
    </source>
</evidence>
<dbReference type="InterPro" id="IPR001207">
    <property type="entry name" value="Transposase_mutator"/>
</dbReference>
<dbReference type="Proteomes" id="UP001280415">
    <property type="component" value="Unassembled WGS sequence"/>
</dbReference>
<comment type="similarity">
    <text evidence="2 6">Belongs to the transposase mutator family.</text>
</comment>
<comment type="function">
    <text evidence="1 6">Required for the transposition of the insertion element.</text>
</comment>
<evidence type="ECO:0000256" key="2">
    <source>
        <dbReference type="ARBA" id="ARBA00010961"/>
    </source>
</evidence>
<evidence type="ECO:0000256" key="1">
    <source>
        <dbReference type="ARBA" id="ARBA00002190"/>
    </source>
</evidence>
<evidence type="ECO:0000256" key="4">
    <source>
        <dbReference type="ARBA" id="ARBA00023125"/>
    </source>
</evidence>
<reference evidence="7" key="1">
    <citation type="journal article" date="2023" name="PeerJ">
        <title>Selection and evaluation of lactic acid bacteria from chicken feces in Thailand as potential probiotics.</title>
        <authorList>
            <person name="Khurajog B."/>
            <person name="Disastra Y."/>
            <person name="Lawwyne L.D."/>
            <person name="Sirichokchatchawan W."/>
            <person name="Niyomtham W."/>
            <person name="Yindee J."/>
            <person name="Hampson D.J."/>
            <person name="Prapasarakul N."/>
        </authorList>
    </citation>
    <scope>NUCLEOTIDE SEQUENCE</scope>
    <source>
        <strain evidence="7">BF14</strain>
    </source>
</reference>
<dbReference type="AlphaFoldDB" id="A0AAW8YRZ4"/>
<feature type="non-terminal residue" evidence="7">
    <location>
        <position position="1"/>
    </location>
</feature>
<accession>A0AAW8YRZ4</accession>
<evidence type="ECO:0000256" key="3">
    <source>
        <dbReference type="ARBA" id="ARBA00022578"/>
    </source>
</evidence>
<evidence type="ECO:0000256" key="6">
    <source>
        <dbReference type="RuleBase" id="RU365089"/>
    </source>
</evidence>
<evidence type="ECO:0000313" key="7">
    <source>
        <dbReference type="EMBL" id="MDV2912349.1"/>
    </source>
</evidence>
<protein>
    <recommendedName>
        <fullName evidence="6">Mutator family transposase</fullName>
    </recommendedName>
</protein>
<dbReference type="EMBL" id="JAWJAX010000043">
    <property type="protein sequence ID" value="MDV2912349.1"/>
    <property type="molecule type" value="Genomic_DNA"/>
</dbReference>
<sequence length="150" mass="17817">PKAKRQRCLVHVGRNLINKVRVKDRKAVINDFKQVHWAANREAAELKLNEFANNWHRTYPKLIKDLLKMPNLLTFMDFPPAIRQSLYSTNLIENFNKHLKRTTHRKEQFPTEDSLDRFLVSQFNAYNEKSLKRIHRGFKGLQDTLEASFI</sequence>
<dbReference type="GO" id="GO:0006313">
    <property type="term" value="P:DNA transposition"/>
    <property type="evidence" value="ECO:0007669"/>
    <property type="project" value="UniProtKB-UniRule"/>
</dbReference>
<dbReference type="RefSeq" id="WP_317052618.1">
    <property type="nucleotide sequence ID" value="NZ_JAWJAX010000043.1"/>
</dbReference>
<gene>
    <name evidence="7" type="ORF">R0H03_10990</name>
</gene>
<dbReference type="GO" id="GO:0004803">
    <property type="term" value="F:transposase activity"/>
    <property type="evidence" value="ECO:0007669"/>
    <property type="project" value="UniProtKB-UniRule"/>
</dbReference>
<proteinExistence type="inferred from homology"/>
<keyword evidence="3 6" id="KW-0815">Transposition</keyword>
<evidence type="ECO:0000313" key="8">
    <source>
        <dbReference type="Proteomes" id="UP001280415"/>
    </source>
</evidence>
<reference evidence="7" key="2">
    <citation type="submission" date="2023-10" db="EMBL/GenBank/DDBJ databases">
        <authorList>
            <person name="Khurajog B."/>
        </authorList>
    </citation>
    <scope>NUCLEOTIDE SEQUENCE</scope>
    <source>
        <strain evidence="7">BF14</strain>
    </source>
</reference>
<dbReference type="PANTHER" id="PTHR33217">
    <property type="entry name" value="TRANSPOSASE FOR INSERTION SEQUENCE ELEMENT IS1081"/>
    <property type="match status" value="1"/>
</dbReference>
<organism evidence="7 8">
    <name type="scientific">Pediococcus acidilactici</name>
    <dbReference type="NCBI Taxonomy" id="1254"/>
    <lineage>
        <taxon>Bacteria</taxon>
        <taxon>Bacillati</taxon>
        <taxon>Bacillota</taxon>
        <taxon>Bacilli</taxon>
        <taxon>Lactobacillales</taxon>
        <taxon>Lactobacillaceae</taxon>
        <taxon>Pediococcus</taxon>
        <taxon>Pediococcus acidilactici group</taxon>
    </lineage>
</organism>
<keyword evidence="6" id="KW-0814">Transposable element</keyword>
<name>A0AAW8YRZ4_PEDAC</name>
<keyword evidence="5 6" id="KW-0233">DNA recombination</keyword>
<dbReference type="PANTHER" id="PTHR33217:SF8">
    <property type="entry name" value="MUTATOR FAMILY TRANSPOSASE"/>
    <property type="match status" value="1"/>
</dbReference>